<feature type="modified residue" description="4-aspartylphosphate" evidence="1">
    <location>
        <position position="66"/>
    </location>
</feature>
<dbReference type="PANTHER" id="PTHR44520:SF1">
    <property type="entry name" value="TWO-COMPONENT SYSTEM REGULATORY PROTEIN"/>
    <property type="match status" value="1"/>
</dbReference>
<organism evidence="3">
    <name type="scientific">uncultured Cytophagales bacterium</name>
    <dbReference type="NCBI Taxonomy" id="158755"/>
    <lineage>
        <taxon>Bacteria</taxon>
        <taxon>Pseudomonadati</taxon>
        <taxon>Bacteroidota</taxon>
        <taxon>Sphingobacteriia</taxon>
        <taxon>Sphingobacteriales</taxon>
        <taxon>environmental samples</taxon>
    </lineage>
</organism>
<dbReference type="PROSITE" id="PS50110">
    <property type="entry name" value="RESPONSE_REGULATORY"/>
    <property type="match status" value="1"/>
</dbReference>
<gene>
    <name evidence="3" type="ORF">AVDCRST_MAG56-4849</name>
</gene>
<dbReference type="CDD" id="cd17557">
    <property type="entry name" value="REC_Rcp-like"/>
    <property type="match status" value="1"/>
</dbReference>
<dbReference type="GO" id="GO:0000160">
    <property type="term" value="P:phosphorelay signal transduction system"/>
    <property type="evidence" value="ECO:0007669"/>
    <property type="project" value="InterPro"/>
</dbReference>
<dbReference type="InterPro" id="IPR011006">
    <property type="entry name" value="CheY-like_superfamily"/>
</dbReference>
<dbReference type="SMART" id="SM00448">
    <property type="entry name" value="REC"/>
    <property type="match status" value="1"/>
</dbReference>
<protein>
    <submittedName>
        <fullName evidence="3">Response regulator receiver protein</fullName>
    </submittedName>
</protein>
<dbReference type="PANTHER" id="PTHR44520">
    <property type="entry name" value="RESPONSE REGULATOR RCP1-RELATED"/>
    <property type="match status" value="1"/>
</dbReference>
<evidence type="ECO:0000259" key="2">
    <source>
        <dbReference type="PROSITE" id="PS50110"/>
    </source>
</evidence>
<dbReference type="AlphaFoldDB" id="A0A6J4K0W3"/>
<keyword evidence="1" id="KW-0597">Phosphoprotein</keyword>
<proteinExistence type="predicted"/>
<reference evidence="3" key="1">
    <citation type="submission" date="2020-02" db="EMBL/GenBank/DDBJ databases">
        <authorList>
            <person name="Meier V. D."/>
        </authorList>
    </citation>
    <scope>NUCLEOTIDE SEQUENCE</scope>
    <source>
        <strain evidence="3">AVDCRST_MAG56</strain>
    </source>
</reference>
<name>A0A6J4K0W3_9SPHI</name>
<dbReference type="EMBL" id="CADCTQ010000396">
    <property type="protein sequence ID" value="CAA9292908.1"/>
    <property type="molecule type" value="Genomic_DNA"/>
</dbReference>
<dbReference type="InterPro" id="IPR001789">
    <property type="entry name" value="Sig_transdc_resp-reg_receiver"/>
</dbReference>
<dbReference type="Gene3D" id="3.40.50.2300">
    <property type="match status" value="1"/>
</dbReference>
<feature type="domain" description="Response regulatory" evidence="2">
    <location>
        <begin position="5"/>
        <end position="133"/>
    </location>
</feature>
<evidence type="ECO:0000313" key="3">
    <source>
        <dbReference type="EMBL" id="CAA9292908.1"/>
    </source>
</evidence>
<dbReference type="SUPFAM" id="SSF52172">
    <property type="entry name" value="CheY-like"/>
    <property type="match status" value="1"/>
</dbReference>
<sequence>MNKVTILLVEDSPDDVELAMRALRKQNLLNDVIHVEDGVEALDFMYGRGRFQGRDLNEQPKLILLDLKLPRLDGLEVLATLKADGGLRHIPIVMLTSSREDPDIKQAYKLGANSYIVKPVDFEQFLAAVSDIGYYWMLINQPAK</sequence>
<dbReference type="InterPro" id="IPR052893">
    <property type="entry name" value="TCS_response_regulator"/>
</dbReference>
<accession>A0A6J4K0W3</accession>
<evidence type="ECO:0000256" key="1">
    <source>
        <dbReference type="PROSITE-ProRule" id="PRU00169"/>
    </source>
</evidence>
<dbReference type="Pfam" id="PF00072">
    <property type="entry name" value="Response_reg"/>
    <property type="match status" value="1"/>
</dbReference>